<dbReference type="InterPro" id="IPR039424">
    <property type="entry name" value="SBP_5"/>
</dbReference>
<name>A0A1W1C2Z8_9ZZZZ</name>
<dbReference type="Gene3D" id="3.90.76.10">
    <property type="entry name" value="Dipeptide-binding Protein, Domain 1"/>
    <property type="match status" value="1"/>
</dbReference>
<dbReference type="InterPro" id="IPR000914">
    <property type="entry name" value="SBP_5_dom"/>
</dbReference>
<organism evidence="5">
    <name type="scientific">hydrothermal vent metagenome</name>
    <dbReference type="NCBI Taxonomy" id="652676"/>
    <lineage>
        <taxon>unclassified sequences</taxon>
        <taxon>metagenomes</taxon>
        <taxon>ecological metagenomes</taxon>
    </lineage>
</organism>
<dbReference type="GO" id="GO:0042597">
    <property type="term" value="C:periplasmic space"/>
    <property type="evidence" value="ECO:0007669"/>
    <property type="project" value="UniProtKB-ARBA"/>
</dbReference>
<feature type="domain" description="Solute-binding protein family 5" evidence="4">
    <location>
        <begin position="69"/>
        <end position="425"/>
    </location>
</feature>
<dbReference type="PROSITE" id="PS01040">
    <property type="entry name" value="SBP_BACTERIAL_5"/>
    <property type="match status" value="1"/>
</dbReference>
<dbReference type="Gene3D" id="3.40.190.10">
    <property type="entry name" value="Periplasmic binding protein-like II"/>
    <property type="match status" value="1"/>
</dbReference>
<keyword evidence="2" id="KW-0813">Transport</keyword>
<dbReference type="GO" id="GO:0015833">
    <property type="term" value="P:peptide transport"/>
    <property type="evidence" value="ECO:0007669"/>
    <property type="project" value="TreeGrafter"/>
</dbReference>
<evidence type="ECO:0000256" key="1">
    <source>
        <dbReference type="ARBA" id="ARBA00005695"/>
    </source>
</evidence>
<dbReference type="Gene3D" id="3.10.105.10">
    <property type="entry name" value="Dipeptide-binding Protein, Domain 3"/>
    <property type="match status" value="1"/>
</dbReference>
<gene>
    <name evidence="5" type="ORF">MNB_SM-7-721</name>
</gene>
<dbReference type="AlphaFoldDB" id="A0A1W1C2Z8"/>
<dbReference type="CDD" id="cd08514">
    <property type="entry name" value="PBP2_AppA_like"/>
    <property type="match status" value="1"/>
</dbReference>
<evidence type="ECO:0000256" key="2">
    <source>
        <dbReference type="ARBA" id="ARBA00022448"/>
    </source>
</evidence>
<dbReference type="PANTHER" id="PTHR30290:SF9">
    <property type="entry name" value="OLIGOPEPTIDE-BINDING PROTEIN APPA"/>
    <property type="match status" value="1"/>
</dbReference>
<proteinExistence type="inferred from homology"/>
<dbReference type="Pfam" id="PF00496">
    <property type="entry name" value="SBP_bac_5"/>
    <property type="match status" value="1"/>
</dbReference>
<dbReference type="PIRSF" id="PIRSF002741">
    <property type="entry name" value="MppA"/>
    <property type="match status" value="1"/>
</dbReference>
<comment type="similarity">
    <text evidence="1">Belongs to the bacterial solute-binding protein 5 family.</text>
</comment>
<dbReference type="GO" id="GO:0043190">
    <property type="term" value="C:ATP-binding cassette (ABC) transporter complex"/>
    <property type="evidence" value="ECO:0007669"/>
    <property type="project" value="InterPro"/>
</dbReference>
<evidence type="ECO:0000256" key="3">
    <source>
        <dbReference type="ARBA" id="ARBA00022729"/>
    </source>
</evidence>
<protein>
    <submittedName>
        <fullName evidence="5">Dipeptide-binding ABC transporter, periplasmic substrate-binding component (TC 3.A.1.5.2)</fullName>
    </submittedName>
</protein>
<dbReference type="EMBL" id="FPHB01000048">
    <property type="protein sequence ID" value="SFV60220.1"/>
    <property type="molecule type" value="Genomic_DNA"/>
</dbReference>
<dbReference type="InterPro" id="IPR030678">
    <property type="entry name" value="Peptide/Ni-bd"/>
</dbReference>
<dbReference type="PANTHER" id="PTHR30290">
    <property type="entry name" value="PERIPLASMIC BINDING COMPONENT OF ABC TRANSPORTER"/>
    <property type="match status" value="1"/>
</dbReference>
<sequence length="509" mass="59065">MKKNYKKLILLTLFLFYLCDISLEASTLHLSLSANPARLNPLLATDSASGEITSFLFNGLVKWDKYQKKIIPDLAKSYYFKDNKTLIFKLRKNVKWHDGYPFNADDVLFTYQTLISPKIASPYSSSFRFVQSVKKIDKYSVEVRYKKPYFKALETWMMGIIPKHLLKDEKNILNSSFNTHPVGTGAYKLKRLEFSKDIILEANDDYFEHRPHIDQISFHVIPDSMTRFLMLKSKQLDIGSLSPIEYEKKLPKEFGKDFNIYESIALAYTYLGFNLKRKKFQDPRVREALSQAIDRQEIIDIMFFGHAKLCTGPFLPTSSAFNPDVKAPKRDLKRAKELLKEAGYDKKHPLVFEIATSNSNPTRPYVAQIIQHQLKSIGVVVKLRIMEWQAFLNMVVFPRKFDTVLLGWGLSPTPDPRLFWHSGSDVKGGFNFVGYHNKEVDRLIEESETVVDREKLSRIWQKIFAIVVHDNPYLFLYIPTSISAVSKKIHGIEALPSGYWHNYIDWIKE</sequence>
<reference evidence="5" key="1">
    <citation type="submission" date="2016-10" db="EMBL/GenBank/DDBJ databases">
        <authorList>
            <person name="de Groot N.N."/>
        </authorList>
    </citation>
    <scope>NUCLEOTIDE SEQUENCE</scope>
</reference>
<evidence type="ECO:0000313" key="5">
    <source>
        <dbReference type="EMBL" id="SFV60220.1"/>
    </source>
</evidence>
<dbReference type="InterPro" id="IPR023765">
    <property type="entry name" value="SBP_5_CS"/>
</dbReference>
<accession>A0A1W1C2Z8</accession>
<dbReference type="SUPFAM" id="SSF53850">
    <property type="entry name" value="Periplasmic binding protein-like II"/>
    <property type="match status" value="1"/>
</dbReference>
<evidence type="ECO:0000259" key="4">
    <source>
        <dbReference type="Pfam" id="PF00496"/>
    </source>
</evidence>
<dbReference type="GO" id="GO:1904680">
    <property type="term" value="F:peptide transmembrane transporter activity"/>
    <property type="evidence" value="ECO:0007669"/>
    <property type="project" value="TreeGrafter"/>
</dbReference>
<keyword evidence="3" id="KW-0732">Signal</keyword>